<gene>
    <name evidence="3" type="ORF">GCM10025881_13150</name>
</gene>
<organism evidence="3 4">
    <name type="scientific">Pseudolysinimonas kribbensis</name>
    <dbReference type="NCBI Taxonomy" id="433641"/>
    <lineage>
        <taxon>Bacteria</taxon>
        <taxon>Bacillati</taxon>
        <taxon>Actinomycetota</taxon>
        <taxon>Actinomycetes</taxon>
        <taxon>Micrococcales</taxon>
        <taxon>Microbacteriaceae</taxon>
        <taxon>Pseudolysinimonas</taxon>
    </lineage>
</organism>
<keyword evidence="4" id="KW-1185">Reference proteome</keyword>
<evidence type="ECO:0000259" key="2">
    <source>
        <dbReference type="Pfam" id="PF04909"/>
    </source>
</evidence>
<accession>A0ABQ6K6T8</accession>
<keyword evidence="1" id="KW-0456">Lyase</keyword>
<dbReference type="Gene3D" id="3.20.20.140">
    <property type="entry name" value="Metal-dependent hydrolases"/>
    <property type="match status" value="1"/>
</dbReference>
<evidence type="ECO:0000256" key="1">
    <source>
        <dbReference type="ARBA" id="ARBA00023239"/>
    </source>
</evidence>
<feature type="domain" description="Amidohydrolase-related" evidence="2">
    <location>
        <begin position="94"/>
        <end position="358"/>
    </location>
</feature>
<dbReference type="SUPFAM" id="SSF51556">
    <property type="entry name" value="Metallo-dependent hydrolases"/>
    <property type="match status" value="1"/>
</dbReference>
<dbReference type="Proteomes" id="UP001157034">
    <property type="component" value="Unassembled WGS sequence"/>
</dbReference>
<dbReference type="RefSeq" id="WP_284253409.1">
    <property type="nucleotide sequence ID" value="NZ_BAAAQO010000002.1"/>
</dbReference>
<protein>
    <recommendedName>
        <fullName evidence="2">Amidohydrolase-related domain-containing protein</fullName>
    </recommendedName>
</protein>
<evidence type="ECO:0000313" key="3">
    <source>
        <dbReference type="EMBL" id="GMA94491.1"/>
    </source>
</evidence>
<dbReference type="PANTHER" id="PTHR21240">
    <property type="entry name" value="2-AMINO-3-CARBOXYLMUCONATE-6-SEMIALDEHYDE DECARBOXYLASE"/>
    <property type="match status" value="1"/>
</dbReference>
<sequence>MSLTDAEWRSLAELPLRSWTPKSRLTVPQTHVERAAHPAIDVHNHLGTWLSHDGDWVVKDVPGLLAAMDAVQVQTIVNLDGRWDAELTANLDRYDRAHPGRFLTFCQIDWDRLADPDGERALLRQLEQSAAAGARGVKVWKNLGLWVTDADGSKVLPDDPRVASILGRAGELGLPVLIHVADPKAFFDPLDAHNERLDELMHERDWWFGDREVYPGFERIVEGLANLVTATPGTRYIGAHVGCAAEDLDWVEGLMDRAPNFTVDTGGRMAELGRQPRRVARLLERHPDRVLFGTDVYPISADAYRHAFRFFETDDESFPYSPESPIPPQGRWDVSALHLDDATLRAVYHDNAARVLGL</sequence>
<dbReference type="InterPro" id="IPR006680">
    <property type="entry name" value="Amidohydro-rel"/>
</dbReference>
<dbReference type="PANTHER" id="PTHR21240:SF28">
    <property type="entry name" value="ISO-OROTATE DECARBOXYLASE (EUROFUNG)"/>
    <property type="match status" value="1"/>
</dbReference>
<dbReference type="InterPro" id="IPR032465">
    <property type="entry name" value="ACMSD"/>
</dbReference>
<dbReference type="EMBL" id="BSVB01000001">
    <property type="protein sequence ID" value="GMA94491.1"/>
    <property type="molecule type" value="Genomic_DNA"/>
</dbReference>
<dbReference type="Pfam" id="PF04909">
    <property type="entry name" value="Amidohydro_2"/>
    <property type="match status" value="1"/>
</dbReference>
<evidence type="ECO:0000313" key="4">
    <source>
        <dbReference type="Proteomes" id="UP001157034"/>
    </source>
</evidence>
<name>A0ABQ6K6T8_9MICO</name>
<dbReference type="InterPro" id="IPR032466">
    <property type="entry name" value="Metal_Hydrolase"/>
</dbReference>
<comment type="caution">
    <text evidence="3">The sequence shown here is derived from an EMBL/GenBank/DDBJ whole genome shotgun (WGS) entry which is preliminary data.</text>
</comment>
<reference evidence="4" key="1">
    <citation type="journal article" date="2019" name="Int. J. Syst. Evol. Microbiol.">
        <title>The Global Catalogue of Microorganisms (GCM) 10K type strain sequencing project: providing services to taxonomists for standard genome sequencing and annotation.</title>
        <authorList>
            <consortium name="The Broad Institute Genomics Platform"/>
            <consortium name="The Broad Institute Genome Sequencing Center for Infectious Disease"/>
            <person name="Wu L."/>
            <person name="Ma J."/>
        </authorList>
    </citation>
    <scope>NUCLEOTIDE SEQUENCE [LARGE SCALE GENOMIC DNA]</scope>
    <source>
        <strain evidence="4">NBRC 108894</strain>
    </source>
</reference>
<proteinExistence type="predicted"/>